<dbReference type="HOGENOM" id="CLU_098807_3_1_7"/>
<dbReference type="GO" id="GO:0005507">
    <property type="term" value="F:copper ion binding"/>
    <property type="evidence" value="ECO:0007669"/>
    <property type="project" value="TreeGrafter"/>
</dbReference>
<protein>
    <recommendedName>
        <fullName evidence="4">Divalent-cation tolerance protein CutA</fullName>
    </recommendedName>
</protein>
<dbReference type="KEGG" id="bex:A11Q_1876"/>
<accession>M4V9M3</accession>
<dbReference type="RefSeq" id="WP_015470582.1">
    <property type="nucleotide sequence ID" value="NC_020813.1"/>
</dbReference>
<dbReference type="eggNOG" id="COG1324">
    <property type="taxonomic scope" value="Bacteria"/>
</dbReference>
<dbReference type="Gene3D" id="3.30.70.120">
    <property type="match status" value="1"/>
</dbReference>
<dbReference type="PATRIC" id="fig|1184267.3.peg.1899"/>
<evidence type="ECO:0000256" key="1">
    <source>
        <dbReference type="ARBA" id="ARBA00010169"/>
    </source>
</evidence>
<dbReference type="PANTHER" id="PTHR23419">
    <property type="entry name" value="DIVALENT CATION TOLERANCE CUTA-RELATED"/>
    <property type="match status" value="1"/>
</dbReference>
<dbReference type="InterPro" id="IPR011322">
    <property type="entry name" value="N-reg_PII-like_a/b"/>
</dbReference>
<reference evidence="2 3" key="1">
    <citation type="journal article" date="2013" name="ISME J.">
        <title>By their genes ye shall know them: genomic signatures of predatory bacteria.</title>
        <authorList>
            <person name="Pasternak Z."/>
            <person name="Pietrokovski S."/>
            <person name="Rotem O."/>
            <person name="Gophna U."/>
            <person name="Lurie-Weinberger M.N."/>
            <person name="Jurkevitch E."/>
        </authorList>
    </citation>
    <scope>NUCLEOTIDE SEQUENCE [LARGE SCALE GENOMIC DNA]</scope>
    <source>
        <strain evidence="2 3">JSS</strain>
    </source>
</reference>
<dbReference type="SUPFAM" id="SSF54913">
    <property type="entry name" value="GlnB-like"/>
    <property type="match status" value="1"/>
</dbReference>
<organism evidence="2 3">
    <name type="scientific">Pseudobdellovibrio exovorus JSS</name>
    <dbReference type="NCBI Taxonomy" id="1184267"/>
    <lineage>
        <taxon>Bacteria</taxon>
        <taxon>Pseudomonadati</taxon>
        <taxon>Bdellovibrionota</taxon>
        <taxon>Bdellovibrionia</taxon>
        <taxon>Bdellovibrionales</taxon>
        <taxon>Pseudobdellovibrionaceae</taxon>
        <taxon>Pseudobdellovibrio</taxon>
    </lineage>
</organism>
<dbReference type="PANTHER" id="PTHR23419:SF8">
    <property type="entry name" value="FI09726P"/>
    <property type="match status" value="1"/>
</dbReference>
<evidence type="ECO:0008006" key="4">
    <source>
        <dbReference type="Google" id="ProtNLM"/>
    </source>
</evidence>
<evidence type="ECO:0000313" key="2">
    <source>
        <dbReference type="EMBL" id="AGH96092.1"/>
    </source>
</evidence>
<dbReference type="AlphaFoldDB" id="M4V9M3"/>
<dbReference type="Proteomes" id="UP000012040">
    <property type="component" value="Chromosome"/>
</dbReference>
<dbReference type="InterPro" id="IPR015867">
    <property type="entry name" value="N-reg_PII/ATP_PRibTrfase_C"/>
</dbReference>
<dbReference type="GO" id="GO:0010038">
    <property type="term" value="P:response to metal ion"/>
    <property type="evidence" value="ECO:0007669"/>
    <property type="project" value="InterPro"/>
</dbReference>
<dbReference type="EMBL" id="CP003537">
    <property type="protein sequence ID" value="AGH96092.1"/>
    <property type="molecule type" value="Genomic_DNA"/>
</dbReference>
<dbReference type="OrthoDB" id="5297811at2"/>
<comment type="similarity">
    <text evidence="1">Belongs to the CutA family.</text>
</comment>
<proteinExistence type="inferred from homology"/>
<name>M4V9M3_9BACT</name>
<dbReference type="Pfam" id="PF03091">
    <property type="entry name" value="CutA1"/>
    <property type="match status" value="1"/>
</dbReference>
<evidence type="ECO:0000313" key="3">
    <source>
        <dbReference type="Proteomes" id="UP000012040"/>
    </source>
</evidence>
<dbReference type="InterPro" id="IPR004323">
    <property type="entry name" value="Ion_tolerance_CutA"/>
</dbReference>
<sequence>MSKNSKSDKMTIVYCLYPDSTEAKKTASLLLKKGKVICANIVKDVESLYMWQGKLQRSKEVAVYFKTLTSFSKEVQKEIVKLHSYDVPFVAELKVEAVNMEYQQYAKKILRST</sequence>
<keyword evidence="3" id="KW-1185">Reference proteome</keyword>
<gene>
    <name evidence="2" type="ORF">A11Q_1876</name>
</gene>
<dbReference type="STRING" id="1184267.A11Q_1876"/>